<protein>
    <recommendedName>
        <fullName evidence="2">WKF domain-containing protein</fullName>
    </recommendedName>
</protein>
<organism evidence="3 4">
    <name type="scientific">Rhizoctonia solani</name>
    <dbReference type="NCBI Taxonomy" id="456999"/>
    <lineage>
        <taxon>Eukaryota</taxon>
        <taxon>Fungi</taxon>
        <taxon>Dikarya</taxon>
        <taxon>Basidiomycota</taxon>
        <taxon>Agaricomycotina</taxon>
        <taxon>Agaricomycetes</taxon>
        <taxon>Cantharellales</taxon>
        <taxon>Ceratobasidiaceae</taxon>
        <taxon>Rhizoctonia</taxon>
    </lineage>
</organism>
<feature type="compositionally biased region" description="Low complexity" evidence="1">
    <location>
        <begin position="266"/>
        <end position="280"/>
    </location>
</feature>
<feature type="domain" description="WKF" evidence="2">
    <location>
        <begin position="173"/>
        <end position="226"/>
    </location>
</feature>
<dbReference type="Pfam" id="PF10180">
    <property type="entry name" value="WKF"/>
    <property type="match status" value="1"/>
</dbReference>
<evidence type="ECO:0000313" key="3">
    <source>
        <dbReference type="EMBL" id="CAE6417462.1"/>
    </source>
</evidence>
<proteinExistence type="predicted"/>
<accession>A0A8H3ABJ3</accession>
<dbReference type="PANTHER" id="PTHR22306">
    <property type="entry name" value="CHROMOSOME 7 OPEN READING FRAME 50"/>
    <property type="match status" value="1"/>
</dbReference>
<evidence type="ECO:0000313" key="4">
    <source>
        <dbReference type="Proteomes" id="UP000663861"/>
    </source>
</evidence>
<dbReference type="EMBL" id="CAJMWY010000137">
    <property type="protein sequence ID" value="CAE6417462.1"/>
    <property type="molecule type" value="Genomic_DNA"/>
</dbReference>
<dbReference type="AlphaFoldDB" id="A0A8H3ABJ3"/>
<feature type="compositionally biased region" description="Basic residues" evidence="1">
    <location>
        <begin position="98"/>
        <end position="111"/>
    </location>
</feature>
<evidence type="ECO:0000259" key="2">
    <source>
        <dbReference type="Pfam" id="PF10180"/>
    </source>
</evidence>
<dbReference type="InterPro" id="IPR019327">
    <property type="entry name" value="WKF"/>
</dbReference>
<feature type="region of interest" description="Disordered" evidence="1">
    <location>
        <begin position="226"/>
        <end position="280"/>
    </location>
</feature>
<sequence>MVSAPAVQPPAPIDPKKSKKQKQKSQPTDTRPESIQQEKKKRKKLHDGVSVSEAEATEAGQVMDESAERPTKRQKEVEPETPGSEDQPTAGPEGASPKKPKREKRPKKPKDKSKGLKEEVSNPIDKIQIVDVPVPYTNPLTDKTLSDLTQRGLAYAYQYTQHVSLTSDSERAAKQAWKFNKARQNWLLRNITDPTVIPDSYLPISLIYINSIQGGARNELRKTCKATKKQAKASKGPSLNDQSKPESEIDQSPDAAGESAKKVTFAAGTAEPATAETGVTTPSKIKVKRARTVLKVLKGKIQPQDI</sequence>
<dbReference type="PANTHER" id="PTHR22306:SF2">
    <property type="entry name" value="CHROMOSOME 7 OPEN READING FRAME 50"/>
    <property type="match status" value="1"/>
</dbReference>
<feature type="region of interest" description="Disordered" evidence="1">
    <location>
        <begin position="1"/>
        <end position="121"/>
    </location>
</feature>
<feature type="compositionally biased region" description="Basic and acidic residues" evidence="1">
    <location>
        <begin position="66"/>
        <end position="78"/>
    </location>
</feature>
<name>A0A8H3ABJ3_9AGAM</name>
<evidence type="ECO:0000256" key="1">
    <source>
        <dbReference type="SAM" id="MobiDB-lite"/>
    </source>
</evidence>
<gene>
    <name evidence="3" type="ORF">RDB_LOCUS8854</name>
</gene>
<reference evidence="3" key="1">
    <citation type="submission" date="2021-01" db="EMBL/GenBank/DDBJ databases">
        <authorList>
            <person name="Kaushik A."/>
        </authorList>
    </citation>
    <scope>NUCLEOTIDE SEQUENCE</scope>
    <source>
        <strain evidence="3">AG4-RS23</strain>
    </source>
</reference>
<comment type="caution">
    <text evidence="3">The sequence shown here is derived from an EMBL/GenBank/DDBJ whole genome shotgun (WGS) entry which is preliminary data.</text>
</comment>
<dbReference type="OrthoDB" id="10256906at2759"/>
<dbReference type="Proteomes" id="UP000663861">
    <property type="component" value="Unassembled WGS sequence"/>
</dbReference>